<dbReference type="Gene3D" id="3.30.70.100">
    <property type="match status" value="1"/>
</dbReference>
<accession>A0AAV1QTC1</accession>
<dbReference type="EMBL" id="CAWUPB010000246">
    <property type="protein sequence ID" value="CAK7324289.1"/>
    <property type="molecule type" value="Genomic_DNA"/>
</dbReference>
<evidence type="ECO:0000313" key="4">
    <source>
        <dbReference type="Proteomes" id="UP001314170"/>
    </source>
</evidence>
<dbReference type="AlphaFoldDB" id="A0AAV1QTC1"/>
<keyword evidence="4" id="KW-1185">Reference proteome</keyword>
<sequence>MADMQIVLASNCKNVEAQYVEMMVPLYSHGCEKKMKKNLSHFKGIYSVNVDYYQQKVTVWGICNKYDVLATIKSKRKEARFWNPQDNLEMVEEEDEESRRPPPKDSNNYIPSLTLMKARSLTRSLSWKTDNNDFIGHFEANKFLPVRPLTNVRLDEMMSYGVSFGYNNGGGSSSSSNLSASAPPFTVDRSVAKPLLDLTEPTYPVSLNSSLHNWVTSNSHSPNSRPDLFPITNLEFDSLPSANAFAYSSPTSHVPSMNHPLVSASTDAVLYGQSNPSIVEAEPYYPSSYVSPAIGSDVPLKMPHQSGYELLATSHVGTSNGSSRDDYPQSLVGLDHPTHWSGLWEGVTDGHQSKKMQLDGGFCVKENFINQGFSSFKDMSKWEETSLGIDVVGRQTHTESASTGPLDYKAFLGEKPKFMQTDYSTPPSLVFPSVAPQAYPQVPSSSVVNSPNNQMPHVASYGKSSRKRDASPNDRMPMMKPSPAVVIRPPGQDTFSLKNMNTGSGVDEKDFAGNDPSFVQEPNPFISSGGKVCYDSSQINFHLKRNDDCFAEISSKSNEELPSNKNISVDFLDQLFRGKMDSKVPHRNLDFFNLAMDGHDAVGSVENTSESLDHYNPALDSPCWKGAPLSHLSAFEVSEVLTPQNPKKVEACNGVNPQGPQISPTATNDAEKACPEKQSNISVPLNHENLEHRPVSSFKKPLVANVLFGEEIDDAGKYGPYQRKPSYCPEAQISDVIDEPRKESILSDFTPLQTKQQSLEVDGWQSKKNSDVADVRRKINDDPDDCSSHVPFHAIEQVLCSPPSSEHAPAQHTQSQGGESLSKMHARTLVDTMHNLSELLLFYSSNDMSELKDEDFDAIKDVINNLNICVSKNSQRKNSTQESLIPQQATSQFSGKLSEPFKVFHYFV</sequence>
<evidence type="ECO:0000256" key="1">
    <source>
        <dbReference type="SAM" id="MobiDB-lite"/>
    </source>
</evidence>
<feature type="domain" description="HMA" evidence="2">
    <location>
        <begin position="17"/>
        <end position="80"/>
    </location>
</feature>
<organism evidence="3 4">
    <name type="scientific">Dovyalis caffra</name>
    <dbReference type="NCBI Taxonomy" id="77055"/>
    <lineage>
        <taxon>Eukaryota</taxon>
        <taxon>Viridiplantae</taxon>
        <taxon>Streptophyta</taxon>
        <taxon>Embryophyta</taxon>
        <taxon>Tracheophyta</taxon>
        <taxon>Spermatophyta</taxon>
        <taxon>Magnoliopsida</taxon>
        <taxon>eudicotyledons</taxon>
        <taxon>Gunneridae</taxon>
        <taxon>Pentapetalae</taxon>
        <taxon>rosids</taxon>
        <taxon>fabids</taxon>
        <taxon>Malpighiales</taxon>
        <taxon>Salicaceae</taxon>
        <taxon>Flacourtieae</taxon>
        <taxon>Dovyalis</taxon>
    </lineage>
</organism>
<dbReference type="GO" id="GO:0046872">
    <property type="term" value="F:metal ion binding"/>
    <property type="evidence" value="ECO:0007669"/>
    <property type="project" value="InterPro"/>
</dbReference>
<comment type="caution">
    <text evidence="3">The sequence shown here is derived from an EMBL/GenBank/DDBJ whole genome shotgun (WGS) entry which is preliminary data.</text>
</comment>
<name>A0AAV1QTC1_9ROSI</name>
<dbReference type="PANTHER" id="PTHR34361">
    <property type="entry name" value="OS08G0157800 PROTEIN"/>
    <property type="match status" value="1"/>
</dbReference>
<feature type="region of interest" description="Disordered" evidence="1">
    <location>
        <begin position="90"/>
        <end position="109"/>
    </location>
</feature>
<dbReference type="SUPFAM" id="SSF55008">
    <property type="entry name" value="HMA, heavy metal-associated domain"/>
    <property type="match status" value="1"/>
</dbReference>
<proteinExistence type="predicted"/>
<dbReference type="InterPro" id="IPR006121">
    <property type="entry name" value="HMA_dom"/>
</dbReference>
<feature type="region of interest" description="Disordered" evidence="1">
    <location>
        <begin position="802"/>
        <end position="821"/>
    </location>
</feature>
<evidence type="ECO:0000259" key="2">
    <source>
        <dbReference type="PROSITE" id="PS50846"/>
    </source>
</evidence>
<dbReference type="PROSITE" id="PS50846">
    <property type="entry name" value="HMA_2"/>
    <property type="match status" value="1"/>
</dbReference>
<reference evidence="3 4" key="1">
    <citation type="submission" date="2024-01" db="EMBL/GenBank/DDBJ databases">
        <authorList>
            <person name="Waweru B."/>
        </authorList>
    </citation>
    <scope>NUCLEOTIDE SEQUENCE [LARGE SCALE GENOMIC DNA]</scope>
</reference>
<dbReference type="CDD" id="cd00371">
    <property type="entry name" value="HMA"/>
    <property type="match status" value="1"/>
</dbReference>
<dbReference type="InterPro" id="IPR036163">
    <property type="entry name" value="HMA_dom_sf"/>
</dbReference>
<feature type="compositionally biased region" description="Low complexity" evidence="1">
    <location>
        <begin position="442"/>
        <end position="454"/>
    </location>
</feature>
<dbReference type="Proteomes" id="UP001314170">
    <property type="component" value="Unassembled WGS sequence"/>
</dbReference>
<feature type="region of interest" description="Disordered" evidence="1">
    <location>
        <begin position="442"/>
        <end position="488"/>
    </location>
</feature>
<dbReference type="PANTHER" id="PTHR34361:SF2">
    <property type="entry name" value="OS08G0157800 PROTEIN"/>
    <property type="match status" value="1"/>
</dbReference>
<gene>
    <name evidence="3" type="ORF">DCAF_LOCUS1929</name>
</gene>
<evidence type="ECO:0000313" key="3">
    <source>
        <dbReference type="EMBL" id="CAK7324289.1"/>
    </source>
</evidence>
<protein>
    <recommendedName>
        <fullName evidence="2">HMA domain-containing protein</fullName>
    </recommendedName>
</protein>